<organism evidence="11 12">
    <name type="scientific">Sphaerobacter thermophilus (strain ATCC 49802 / DSM 20745 / KCCM 41009 / NCIMB 13125 / S 6022)</name>
    <dbReference type="NCBI Taxonomy" id="479434"/>
    <lineage>
        <taxon>Bacteria</taxon>
        <taxon>Pseudomonadati</taxon>
        <taxon>Thermomicrobiota</taxon>
        <taxon>Thermomicrobia</taxon>
        <taxon>Sphaerobacterales</taxon>
        <taxon>Sphaerobacterineae</taxon>
        <taxon>Sphaerobacteraceae</taxon>
        <taxon>Sphaerobacter</taxon>
    </lineage>
</organism>
<comment type="pathway">
    <text evidence="2 8">Porphyrin-containing compound metabolism; protoporphyrin-IX biosynthesis; coproporphyrinogen-III from 5-aminolevulinate: step 2/4.</text>
</comment>
<dbReference type="PIRSF" id="PIRSF001438">
    <property type="entry name" value="4pyrrol_synth_OHMeBilane_synth"/>
    <property type="match status" value="1"/>
</dbReference>
<dbReference type="GO" id="GO:0005737">
    <property type="term" value="C:cytoplasm"/>
    <property type="evidence" value="ECO:0007669"/>
    <property type="project" value="UniProtKB-UniRule"/>
</dbReference>
<evidence type="ECO:0000256" key="5">
    <source>
        <dbReference type="ARBA" id="ARBA00022679"/>
    </source>
</evidence>
<evidence type="ECO:0000256" key="2">
    <source>
        <dbReference type="ARBA" id="ARBA00004735"/>
    </source>
</evidence>
<dbReference type="eggNOG" id="COG0181">
    <property type="taxonomic scope" value="Bacteria"/>
</dbReference>
<comment type="cofactor">
    <cofactor evidence="8">
        <name>dipyrromethane</name>
        <dbReference type="ChEBI" id="CHEBI:60342"/>
    </cofactor>
    <text evidence="8">Binds 1 dipyrromethane group covalently.</text>
</comment>
<comment type="subunit">
    <text evidence="4 8">Monomer.</text>
</comment>
<keyword evidence="12" id="KW-1185">Reference proteome</keyword>
<reference evidence="11 12" key="2">
    <citation type="journal article" date="2010" name="Stand. Genomic Sci.">
        <title>Complete genome sequence of Desulfohalobium retbaense type strain (HR(100)).</title>
        <authorList>
            <person name="Spring S."/>
            <person name="Nolan M."/>
            <person name="Lapidus A."/>
            <person name="Glavina Del Rio T."/>
            <person name="Copeland A."/>
            <person name="Tice H."/>
            <person name="Cheng J.F."/>
            <person name="Lucas S."/>
            <person name="Land M."/>
            <person name="Chen F."/>
            <person name="Bruce D."/>
            <person name="Goodwin L."/>
            <person name="Pitluck S."/>
            <person name="Ivanova N."/>
            <person name="Mavromatis K."/>
            <person name="Mikhailova N."/>
            <person name="Pati A."/>
            <person name="Chen A."/>
            <person name="Palaniappan K."/>
            <person name="Hauser L."/>
            <person name="Chang Y.J."/>
            <person name="Jeffries C.D."/>
            <person name="Munk C."/>
            <person name="Kiss H."/>
            <person name="Chain P."/>
            <person name="Han C."/>
            <person name="Brettin T."/>
            <person name="Detter J.C."/>
            <person name="Schuler E."/>
            <person name="Goker M."/>
            <person name="Rohde M."/>
            <person name="Bristow J."/>
            <person name="Eisen J.A."/>
            <person name="Markowitz V."/>
            <person name="Hugenholtz P."/>
            <person name="Kyrpides N.C."/>
            <person name="Klenk H.P."/>
        </authorList>
    </citation>
    <scope>NUCLEOTIDE SEQUENCE [LARGE SCALE GENOMIC DNA]</scope>
    <source>
        <strain evidence="12">ATCC 49802 / DSM 20745 / S 6022</strain>
    </source>
</reference>
<dbReference type="SUPFAM" id="SSF53850">
    <property type="entry name" value="Periplasmic binding protein-like II"/>
    <property type="match status" value="1"/>
</dbReference>
<sequence>MTIVPSPQLQVRLGTRGSALAREQTRRVMAALAALRPDLELIETIVSTAGDRDKRTPLTVIGGQGVFARELQTALLAGTVDVAVHSAKDLPTEPVPGLVIGAFFSREDARDVLVSRDGRSLADLPPGARVGTSSRRRLVALRRLRPDLEAVDLRGNLDTRLRKVREGEVDAAILAAAGLLRMGWQEHITEFLSLDDFVPAPGQGALAIECRADDPAVNEMLAALNDPAAALAARTERSFLRALGGGCRSPIGAHATVSGDTVTLRVMLGDEAMTRVRLSTWTLPAAEAETRAGALAVEVQRSLAGADPLPV</sequence>
<dbReference type="FunFam" id="3.40.190.10:FF:000005">
    <property type="entry name" value="Porphobilinogen deaminase"/>
    <property type="match status" value="1"/>
</dbReference>
<dbReference type="InterPro" id="IPR022417">
    <property type="entry name" value="Porphobilin_deaminase_N"/>
</dbReference>
<dbReference type="AlphaFoldDB" id="D1C4S0"/>
<evidence type="ECO:0000256" key="1">
    <source>
        <dbReference type="ARBA" id="ARBA00002869"/>
    </source>
</evidence>
<dbReference type="Gene3D" id="3.40.190.10">
    <property type="entry name" value="Periplasmic binding protein-like II"/>
    <property type="match status" value="2"/>
</dbReference>
<dbReference type="EC" id="2.5.1.61" evidence="8"/>
<comment type="function">
    <text evidence="1 8">Tetrapolymerization of the monopyrrole PBG into the hydroxymethylbilane pre-uroporphyrinogen in several discrete steps.</text>
</comment>
<dbReference type="EMBL" id="CP001823">
    <property type="protein sequence ID" value="ACZ39237.1"/>
    <property type="molecule type" value="Genomic_DNA"/>
</dbReference>
<dbReference type="PROSITE" id="PS00533">
    <property type="entry name" value="PORPHOBILINOGEN_DEAM"/>
    <property type="match status" value="1"/>
</dbReference>
<dbReference type="PANTHER" id="PTHR11557">
    <property type="entry name" value="PORPHOBILINOGEN DEAMINASE"/>
    <property type="match status" value="1"/>
</dbReference>
<dbReference type="Pfam" id="PF01379">
    <property type="entry name" value="Porphobil_deam"/>
    <property type="match status" value="1"/>
</dbReference>
<comment type="similarity">
    <text evidence="3 8">Belongs to the HMBS family.</text>
</comment>
<dbReference type="InterPro" id="IPR022418">
    <property type="entry name" value="Porphobilinogen_deaminase_C"/>
</dbReference>
<dbReference type="UniPathway" id="UPA00251">
    <property type="reaction ID" value="UER00319"/>
</dbReference>
<reference evidence="12" key="1">
    <citation type="submission" date="2009-11" db="EMBL/GenBank/DDBJ databases">
        <title>The complete chromosome 1 of Sphaerobacter thermophilus DSM 20745.</title>
        <authorList>
            <person name="Lucas S."/>
            <person name="Copeland A."/>
            <person name="Lapidus A."/>
            <person name="Glavina del Rio T."/>
            <person name="Dalin E."/>
            <person name="Tice H."/>
            <person name="Bruce D."/>
            <person name="Goodwin L."/>
            <person name="Pitluck S."/>
            <person name="Kyrpides N."/>
            <person name="Mavromatis K."/>
            <person name="Ivanova N."/>
            <person name="Mikhailova N."/>
            <person name="LaButti K.M."/>
            <person name="Clum A."/>
            <person name="Sun H.I."/>
            <person name="Brettin T."/>
            <person name="Detter J.C."/>
            <person name="Han C."/>
            <person name="Larimer F."/>
            <person name="Land M."/>
            <person name="Hauser L."/>
            <person name="Markowitz V."/>
            <person name="Cheng J.F."/>
            <person name="Hugenholtz P."/>
            <person name="Woyke T."/>
            <person name="Wu D."/>
            <person name="Steenblock K."/>
            <person name="Schneider S."/>
            <person name="Pukall R."/>
            <person name="Goeker M."/>
            <person name="Klenk H.P."/>
            <person name="Eisen J.A."/>
        </authorList>
    </citation>
    <scope>NUCLEOTIDE SEQUENCE [LARGE SCALE GENOMIC DNA]</scope>
    <source>
        <strain evidence="12">ATCC 49802 / DSM 20745 / S 6022</strain>
    </source>
</reference>
<keyword evidence="5 8" id="KW-0808">Transferase</keyword>
<proteinExistence type="inferred from homology"/>
<evidence type="ECO:0000313" key="12">
    <source>
        <dbReference type="Proteomes" id="UP000002027"/>
    </source>
</evidence>
<dbReference type="InParanoid" id="D1C4S0"/>
<feature type="domain" description="Porphobilinogen deaminase C-terminal" evidence="10">
    <location>
        <begin position="231"/>
        <end position="277"/>
    </location>
</feature>
<dbReference type="FunCoup" id="D1C4S0">
    <property type="interactions" value="481"/>
</dbReference>
<evidence type="ECO:0000259" key="10">
    <source>
        <dbReference type="Pfam" id="PF03900"/>
    </source>
</evidence>
<evidence type="ECO:0000256" key="3">
    <source>
        <dbReference type="ARBA" id="ARBA00005638"/>
    </source>
</evidence>
<dbReference type="HOGENOM" id="CLU_019704_0_2_0"/>
<dbReference type="SUPFAM" id="SSF54782">
    <property type="entry name" value="Porphobilinogen deaminase (hydroxymethylbilane synthase), C-terminal domain"/>
    <property type="match status" value="1"/>
</dbReference>
<feature type="domain" description="Porphobilinogen deaminase N-terminal" evidence="9">
    <location>
        <begin position="11"/>
        <end position="218"/>
    </location>
</feature>
<dbReference type="PRINTS" id="PR00151">
    <property type="entry name" value="PORPHBDMNASE"/>
</dbReference>
<dbReference type="Proteomes" id="UP000002027">
    <property type="component" value="Chromosome 1"/>
</dbReference>
<keyword evidence="6 8" id="KW-0627">Porphyrin biosynthesis</keyword>
<dbReference type="KEGG" id="sti:Sthe_1804"/>
<comment type="miscellaneous">
    <text evidence="8">The porphobilinogen subunits are added to the dipyrromethane group.</text>
</comment>
<dbReference type="InterPro" id="IPR000860">
    <property type="entry name" value="HemC"/>
</dbReference>
<evidence type="ECO:0000256" key="7">
    <source>
        <dbReference type="ARBA" id="ARBA00048169"/>
    </source>
</evidence>
<evidence type="ECO:0000256" key="6">
    <source>
        <dbReference type="ARBA" id="ARBA00023244"/>
    </source>
</evidence>
<dbReference type="InterPro" id="IPR036803">
    <property type="entry name" value="Porphobilinogen_deaminase_C_sf"/>
</dbReference>
<dbReference type="InterPro" id="IPR022419">
    <property type="entry name" value="Porphobilin_deaminase_cofac_BS"/>
</dbReference>
<comment type="catalytic activity">
    <reaction evidence="7 8">
        <text>4 porphobilinogen + H2O = hydroxymethylbilane + 4 NH4(+)</text>
        <dbReference type="Rhea" id="RHEA:13185"/>
        <dbReference type="ChEBI" id="CHEBI:15377"/>
        <dbReference type="ChEBI" id="CHEBI:28938"/>
        <dbReference type="ChEBI" id="CHEBI:57845"/>
        <dbReference type="ChEBI" id="CHEBI:58126"/>
        <dbReference type="EC" id="2.5.1.61"/>
    </reaction>
</comment>
<dbReference type="NCBIfam" id="TIGR00212">
    <property type="entry name" value="hemC"/>
    <property type="match status" value="1"/>
</dbReference>
<dbReference type="Gene3D" id="3.30.160.40">
    <property type="entry name" value="Porphobilinogen deaminase, C-terminal domain"/>
    <property type="match status" value="1"/>
</dbReference>
<dbReference type="Pfam" id="PF03900">
    <property type="entry name" value="Porphobil_deamC"/>
    <property type="match status" value="1"/>
</dbReference>
<protein>
    <recommendedName>
        <fullName evidence="8">Porphobilinogen deaminase</fullName>
        <shortName evidence="8">PBG</shortName>
        <ecNumber evidence="8">2.5.1.61</ecNumber>
    </recommendedName>
    <alternativeName>
        <fullName evidence="8">Hydroxymethylbilane synthase</fullName>
        <shortName evidence="8">HMBS</shortName>
    </alternativeName>
    <alternativeName>
        <fullName evidence="8">Pre-uroporphyrinogen synthase</fullName>
    </alternativeName>
</protein>
<dbReference type="PANTHER" id="PTHR11557:SF0">
    <property type="entry name" value="PORPHOBILINOGEN DEAMINASE"/>
    <property type="match status" value="1"/>
</dbReference>
<dbReference type="GO" id="GO:0006782">
    <property type="term" value="P:protoporphyrinogen IX biosynthetic process"/>
    <property type="evidence" value="ECO:0007669"/>
    <property type="project" value="UniProtKB-UniRule"/>
</dbReference>
<evidence type="ECO:0000259" key="9">
    <source>
        <dbReference type="Pfam" id="PF01379"/>
    </source>
</evidence>
<dbReference type="RefSeq" id="WP_012872283.1">
    <property type="nucleotide sequence ID" value="NC_013523.1"/>
</dbReference>
<dbReference type="HAMAP" id="MF_00260">
    <property type="entry name" value="Porphobil_deam"/>
    <property type="match status" value="1"/>
</dbReference>
<evidence type="ECO:0000256" key="8">
    <source>
        <dbReference type="HAMAP-Rule" id="MF_00260"/>
    </source>
</evidence>
<dbReference type="GO" id="GO:0004418">
    <property type="term" value="F:hydroxymethylbilane synthase activity"/>
    <property type="evidence" value="ECO:0007669"/>
    <property type="project" value="UniProtKB-UniRule"/>
</dbReference>
<name>D1C4S0_SPHTD</name>
<dbReference type="STRING" id="479434.Sthe_1804"/>
<feature type="modified residue" description="S-(dipyrrolylmethanemethyl)cysteine" evidence="8">
    <location>
        <position position="247"/>
    </location>
</feature>
<evidence type="ECO:0000313" key="11">
    <source>
        <dbReference type="EMBL" id="ACZ39237.1"/>
    </source>
</evidence>
<gene>
    <name evidence="8" type="primary">hemC</name>
    <name evidence="11" type="ordered locus">Sthe_1804</name>
</gene>
<accession>D1C4S0</accession>
<evidence type="ECO:0000256" key="4">
    <source>
        <dbReference type="ARBA" id="ARBA00011245"/>
    </source>
</evidence>